<proteinExistence type="predicted"/>
<evidence type="ECO:0000313" key="2">
    <source>
        <dbReference type="EMBL" id="ESN90737.1"/>
    </source>
</evidence>
<name>T1FRJ4_HELRO</name>
<dbReference type="RefSeq" id="XP_009031610.1">
    <property type="nucleotide sequence ID" value="XM_009033362.1"/>
</dbReference>
<dbReference type="KEGG" id="hro:HELRODRAFT_189967"/>
<evidence type="ECO:0000256" key="1">
    <source>
        <dbReference type="SAM" id="MobiDB-lite"/>
    </source>
</evidence>
<feature type="compositionally biased region" description="Low complexity" evidence="1">
    <location>
        <begin position="470"/>
        <end position="479"/>
    </location>
</feature>
<dbReference type="EMBL" id="KB097753">
    <property type="protein sequence ID" value="ESN90737.1"/>
    <property type="molecule type" value="Genomic_DNA"/>
</dbReference>
<reference evidence="2 4" key="2">
    <citation type="journal article" date="2013" name="Nature">
        <title>Insights into bilaterian evolution from three spiralian genomes.</title>
        <authorList>
            <person name="Simakov O."/>
            <person name="Marletaz F."/>
            <person name="Cho S.J."/>
            <person name="Edsinger-Gonzales E."/>
            <person name="Havlak P."/>
            <person name="Hellsten U."/>
            <person name="Kuo D.H."/>
            <person name="Larsson T."/>
            <person name="Lv J."/>
            <person name="Arendt D."/>
            <person name="Savage R."/>
            <person name="Osoegawa K."/>
            <person name="de Jong P."/>
            <person name="Grimwood J."/>
            <person name="Chapman J.A."/>
            <person name="Shapiro H."/>
            <person name="Aerts A."/>
            <person name="Otillar R.P."/>
            <person name="Terry A.Y."/>
            <person name="Boore J.L."/>
            <person name="Grigoriev I.V."/>
            <person name="Lindberg D.R."/>
            <person name="Seaver E.C."/>
            <person name="Weisblat D.A."/>
            <person name="Putnam N.H."/>
            <person name="Rokhsar D.S."/>
        </authorList>
    </citation>
    <scope>NUCLEOTIDE SEQUENCE</scope>
</reference>
<dbReference type="Proteomes" id="UP000015101">
    <property type="component" value="Unassembled WGS sequence"/>
</dbReference>
<feature type="region of interest" description="Disordered" evidence="1">
    <location>
        <begin position="91"/>
        <end position="122"/>
    </location>
</feature>
<keyword evidence="4" id="KW-1185">Reference proteome</keyword>
<feature type="compositionally biased region" description="Low complexity" evidence="1">
    <location>
        <begin position="95"/>
        <end position="122"/>
    </location>
</feature>
<feature type="compositionally biased region" description="Low complexity" evidence="1">
    <location>
        <begin position="717"/>
        <end position="734"/>
    </location>
</feature>
<protein>
    <submittedName>
        <fullName evidence="2 3">Uncharacterized protein</fullName>
    </submittedName>
</protein>
<dbReference type="HOGENOM" id="CLU_332683_0_0_1"/>
<evidence type="ECO:0000313" key="4">
    <source>
        <dbReference type="Proteomes" id="UP000015101"/>
    </source>
</evidence>
<dbReference type="EnsemblMetazoa" id="HelroT189967">
    <property type="protein sequence ID" value="HelroP189967"/>
    <property type="gene ID" value="HelroG189967"/>
</dbReference>
<feature type="compositionally biased region" description="Low complexity" evidence="1">
    <location>
        <begin position="666"/>
        <end position="689"/>
    </location>
</feature>
<feature type="region of interest" description="Disordered" evidence="1">
    <location>
        <begin position="194"/>
        <end position="214"/>
    </location>
</feature>
<organism evidence="3 4">
    <name type="scientific">Helobdella robusta</name>
    <name type="common">Californian leech</name>
    <dbReference type="NCBI Taxonomy" id="6412"/>
    <lineage>
        <taxon>Eukaryota</taxon>
        <taxon>Metazoa</taxon>
        <taxon>Spiralia</taxon>
        <taxon>Lophotrochozoa</taxon>
        <taxon>Annelida</taxon>
        <taxon>Clitellata</taxon>
        <taxon>Hirudinea</taxon>
        <taxon>Rhynchobdellida</taxon>
        <taxon>Glossiphoniidae</taxon>
        <taxon>Helobdella</taxon>
    </lineage>
</organism>
<reference evidence="3" key="3">
    <citation type="submission" date="2015-06" db="UniProtKB">
        <authorList>
            <consortium name="EnsemblMetazoa"/>
        </authorList>
    </citation>
    <scope>IDENTIFICATION</scope>
</reference>
<dbReference type="InParanoid" id="T1FRJ4"/>
<dbReference type="AlphaFoldDB" id="T1FRJ4"/>
<dbReference type="GeneID" id="20211441"/>
<feature type="region of interest" description="Disordered" evidence="1">
    <location>
        <begin position="665"/>
        <end position="734"/>
    </location>
</feature>
<feature type="compositionally biased region" description="Low complexity" evidence="1">
    <location>
        <begin position="517"/>
        <end position="538"/>
    </location>
</feature>
<dbReference type="STRING" id="6412.T1FRJ4"/>
<feature type="region of interest" description="Disordered" evidence="1">
    <location>
        <begin position="465"/>
        <end position="553"/>
    </location>
</feature>
<feature type="compositionally biased region" description="Polar residues" evidence="1">
    <location>
        <begin position="197"/>
        <end position="213"/>
    </location>
</feature>
<reference evidence="4" key="1">
    <citation type="submission" date="2012-12" db="EMBL/GenBank/DDBJ databases">
        <authorList>
            <person name="Hellsten U."/>
            <person name="Grimwood J."/>
            <person name="Chapman J.A."/>
            <person name="Shapiro H."/>
            <person name="Aerts A."/>
            <person name="Otillar R.P."/>
            <person name="Terry A.Y."/>
            <person name="Boore J.L."/>
            <person name="Simakov O."/>
            <person name="Marletaz F."/>
            <person name="Cho S.-J."/>
            <person name="Edsinger-Gonzales E."/>
            <person name="Havlak P."/>
            <person name="Kuo D.-H."/>
            <person name="Larsson T."/>
            <person name="Lv J."/>
            <person name="Arendt D."/>
            <person name="Savage R."/>
            <person name="Osoegawa K."/>
            <person name="de Jong P."/>
            <person name="Lindberg D.R."/>
            <person name="Seaver E.C."/>
            <person name="Weisblat D.A."/>
            <person name="Putnam N.H."/>
            <person name="Grigoriev I.V."/>
            <person name="Rokhsar D.S."/>
        </authorList>
    </citation>
    <scope>NUCLEOTIDE SEQUENCE</scope>
</reference>
<accession>T1FRJ4</accession>
<evidence type="ECO:0000313" key="3">
    <source>
        <dbReference type="EnsemblMetazoa" id="HelroP189967"/>
    </source>
</evidence>
<dbReference type="EMBL" id="AMQM01002376">
    <property type="status" value="NOT_ANNOTATED_CDS"/>
    <property type="molecule type" value="Genomic_DNA"/>
</dbReference>
<gene>
    <name evidence="3" type="primary">20211441</name>
    <name evidence="2" type="ORF">HELRODRAFT_189967</name>
</gene>
<sequence length="860" mass="93691">MSKQATQSSFSGLNGLSLDGGLANGWKDMGSMNSSGSNAFDIRLPSQVDSFTSPQSNMIDDVFGNDSFPSKLLGGDLLNGILGEDSNDFEDASVNKKNSSASSSSAIIGQTNNSSSSSNNNNSNNLENIWGVRGSGSESSILGSSITNNSINHPTSTTNNSVSSTGDYSSAFAPFSNNEGLGYLRRSSSFNKDDKTVTVTKGGNDSSKVSSGVESPIVLPPESSASNQATSNLGFIEINQLIQQRINSNEGWGKVPIRQETPWRMEGSQYAPRRDEVEQIPQQPVPQPESSGPFWDQNARIANCSESDRNFGVWTEPGRPNVPAGLGVAPGMGLASGVGLWKNSLSATRGETPSGQWANNPDPNLTFLAAVAQKLTEDPATAAVPKPKWTSQPPLSSLGGVANGPATVVGAAGSGWEEKSAGAAFTPWNSSQRVDSNPVVDFNNPMLQQLINLGIPIESAQKLLQNTESQQQQQQQQQQHDNFNNPASKLGFDASRGRALYPQKTHNAPTIPPTLPQPQQQQQQPFGFSQPPQQQQQQNRMDFGHHQQQLHQHQQLLHNNLFMPPYNVNNSNGLVLPNPQDNAMANAQKLLLALQIQQQQQQHQQQQHQQQQQQHPSVGNNADLAAMMMMMAEHTKSGDKSEAMISQLMNTIRLEGKKDNANWWMSQQQQQQHHQQQQQPSLQQQQGLSSSGGGNNIDDSNFWSLPGADETSLFMPNSNNNNSSNNNSNMNANMNANMMFNSNRMPWQPNKQQPPNTANVAYNWILIKHFNGDTASLSHICQQNRALRQFCGAQSNSILIFFPTTDDAMKAKASLALSRVQSDLLDSTMANRELQSGMWAPMPPIQAHHPRGGLPPWNRF</sequence>
<dbReference type="CTD" id="20211441"/>
<feature type="region of interest" description="Disordered" evidence="1">
    <location>
        <begin position="381"/>
        <end position="401"/>
    </location>
</feature>